<organism evidence="5 6">
    <name type="scientific">Mangrovactinospora gilvigrisea</name>
    <dbReference type="NCBI Taxonomy" id="1428644"/>
    <lineage>
        <taxon>Bacteria</taxon>
        <taxon>Bacillati</taxon>
        <taxon>Actinomycetota</taxon>
        <taxon>Actinomycetes</taxon>
        <taxon>Kitasatosporales</taxon>
        <taxon>Streptomycetaceae</taxon>
        <taxon>Mangrovactinospora</taxon>
    </lineage>
</organism>
<dbReference type="PROSITE" id="PS51257">
    <property type="entry name" value="PROKAR_LIPOPROTEIN"/>
    <property type="match status" value="1"/>
</dbReference>
<dbReference type="AlphaFoldDB" id="A0A1J7C390"/>
<dbReference type="InterPro" id="IPR005693">
    <property type="entry name" value="Mce"/>
</dbReference>
<evidence type="ECO:0000256" key="1">
    <source>
        <dbReference type="SAM" id="MobiDB-lite"/>
    </source>
</evidence>
<dbReference type="NCBIfam" id="TIGR00996">
    <property type="entry name" value="Mtu_fam_mce"/>
    <property type="match status" value="1"/>
</dbReference>
<dbReference type="InterPro" id="IPR024516">
    <property type="entry name" value="Mce_C"/>
</dbReference>
<dbReference type="PANTHER" id="PTHR33371">
    <property type="entry name" value="INTERMEMBRANE PHOSPHOLIPID TRANSPORT SYSTEM BINDING PROTEIN MLAD-RELATED"/>
    <property type="match status" value="1"/>
</dbReference>
<name>A0A1J7C390_9ACTN</name>
<keyword evidence="2" id="KW-0732">Signal</keyword>
<feature type="domain" description="Mce/MlaD" evidence="3">
    <location>
        <begin position="45"/>
        <end position="122"/>
    </location>
</feature>
<dbReference type="InterPro" id="IPR003399">
    <property type="entry name" value="Mce/MlaD"/>
</dbReference>
<evidence type="ECO:0000313" key="5">
    <source>
        <dbReference type="EMBL" id="OIV36028.1"/>
    </source>
</evidence>
<accession>A0A1J7C390</accession>
<dbReference type="EMBL" id="MLCF01000118">
    <property type="protein sequence ID" value="OIV36028.1"/>
    <property type="molecule type" value="Genomic_DNA"/>
</dbReference>
<evidence type="ECO:0000259" key="3">
    <source>
        <dbReference type="Pfam" id="PF02470"/>
    </source>
</evidence>
<dbReference type="Pfam" id="PF02470">
    <property type="entry name" value="MlaD"/>
    <property type="match status" value="1"/>
</dbReference>
<gene>
    <name evidence="5" type="ORF">BIV57_18410</name>
</gene>
<dbReference type="OrthoDB" id="9774928at2"/>
<protein>
    <submittedName>
        <fullName evidence="5">Virulence factor Mce family protein</fullName>
    </submittedName>
</protein>
<evidence type="ECO:0000259" key="4">
    <source>
        <dbReference type="Pfam" id="PF11887"/>
    </source>
</evidence>
<feature type="signal peptide" evidence="2">
    <location>
        <begin position="1"/>
        <end position="21"/>
    </location>
</feature>
<dbReference type="Proteomes" id="UP000243342">
    <property type="component" value="Unassembled WGS sequence"/>
</dbReference>
<dbReference type="STRING" id="1428644.BIV57_18410"/>
<feature type="compositionally biased region" description="Low complexity" evidence="1">
    <location>
        <begin position="336"/>
        <end position="374"/>
    </location>
</feature>
<dbReference type="PANTHER" id="PTHR33371:SF15">
    <property type="entry name" value="LIPOPROTEIN LPRN"/>
    <property type="match status" value="1"/>
</dbReference>
<reference evidence="5 6" key="1">
    <citation type="submission" date="2016-10" db="EMBL/GenBank/DDBJ databases">
        <title>Genome sequence of Streptomyces gilvigriseus MUSC 26.</title>
        <authorList>
            <person name="Lee L.-H."/>
            <person name="Ser H.-L."/>
        </authorList>
    </citation>
    <scope>NUCLEOTIDE SEQUENCE [LARGE SCALE GENOMIC DNA]</scope>
    <source>
        <strain evidence="5 6">MUSC 26</strain>
    </source>
</reference>
<feature type="chain" id="PRO_5038621212" evidence="2">
    <location>
        <begin position="22"/>
        <end position="384"/>
    </location>
</feature>
<dbReference type="GO" id="GO:0005576">
    <property type="term" value="C:extracellular region"/>
    <property type="evidence" value="ECO:0007669"/>
    <property type="project" value="TreeGrafter"/>
</dbReference>
<dbReference type="RefSeq" id="WP_071658001.1">
    <property type="nucleotide sequence ID" value="NZ_MLCF01000118.1"/>
</dbReference>
<feature type="region of interest" description="Disordered" evidence="1">
    <location>
        <begin position="336"/>
        <end position="384"/>
    </location>
</feature>
<dbReference type="InterPro" id="IPR052336">
    <property type="entry name" value="MlaD_Phospholipid_Transporter"/>
</dbReference>
<keyword evidence="6" id="KW-1185">Reference proteome</keyword>
<feature type="domain" description="Mammalian cell entry C-terminal" evidence="4">
    <location>
        <begin position="127"/>
        <end position="298"/>
    </location>
</feature>
<evidence type="ECO:0000256" key="2">
    <source>
        <dbReference type="SAM" id="SignalP"/>
    </source>
</evidence>
<comment type="caution">
    <text evidence="5">The sequence shown here is derived from an EMBL/GenBank/DDBJ whole genome shotgun (WGS) entry which is preliminary data.</text>
</comment>
<proteinExistence type="predicted"/>
<evidence type="ECO:0000313" key="6">
    <source>
        <dbReference type="Proteomes" id="UP000243342"/>
    </source>
</evidence>
<dbReference type="Pfam" id="PF11887">
    <property type="entry name" value="Mce4_CUP1"/>
    <property type="match status" value="1"/>
</dbReference>
<sequence length="384" mass="39331">MRRRLAAALAATTAATTALLAAGCSGAPDLAAMPLPGGASLGSHPYTVTADFSNVLDLTPQSAVKVNDVAVGRVAKIGLAPDGWTARVTLRINDSVTLPANAYAHIEQSSLLGEKYVQLAPPATGSTGRLANGAVIPTSRTNRDPQVEEVLGALSMLLNGGGINQLKSITTQLNAAMHGNEPQMRAVLTRINSLATGLDTHRGDITDAIDGVNRLSATLAARQGELGDALTGLSPGMKVLSDQRGQLMTMLGSLDKLSGTAVHTVNQTQDDLVADLRSLEPVLTTLAAAGKNLPNSLQVLLTYPFTDQVLRGIKGDYLNLYLDVAAQPGTQIIPAITPSPTASASPSGSASPSAAARARTPARTPARATPGTTPVPLPTGGGKQ</sequence>